<comment type="caution">
    <text evidence="1">The sequence shown here is derived from an EMBL/GenBank/DDBJ whole genome shotgun (WGS) entry which is preliminary data.</text>
</comment>
<reference evidence="2" key="1">
    <citation type="journal article" date="2019" name="Int. J. Syst. Evol. Microbiol.">
        <title>The Global Catalogue of Microorganisms (GCM) 10K type strain sequencing project: providing services to taxonomists for standard genome sequencing and annotation.</title>
        <authorList>
            <consortium name="The Broad Institute Genomics Platform"/>
            <consortium name="The Broad Institute Genome Sequencing Center for Infectious Disease"/>
            <person name="Wu L."/>
            <person name="Ma J."/>
        </authorList>
    </citation>
    <scope>NUCLEOTIDE SEQUENCE [LARGE SCALE GENOMIC DNA]</scope>
    <source>
        <strain evidence="2">JCM 17551</strain>
    </source>
</reference>
<sequence>MSLFEQMAIMCPTMALLDFTWVMIYAATAKKASQRISKHPRFINRFGGSALVGASGYLALSGK</sequence>
<name>A0ABP7NDP4_9GAMM</name>
<keyword evidence="2" id="KW-1185">Reference proteome</keyword>
<protein>
    <submittedName>
        <fullName evidence="1">Uncharacterized protein</fullName>
    </submittedName>
</protein>
<proteinExistence type="predicted"/>
<dbReference type="Proteomes" id="UP001501565">
    <property type="component" value="Unassembled WGS sequence"/>
</dbReference>
<dbReference type="EMBL" id="BAABBN010000017">
    <property type="protein sequence ID" value="GAA3943895.1"/>
    <property type="molecule type" value="Genomic_DNA"/>
</dbReference>
<gene>
    <name evidence="1" type="ORF">GCM10022277_44580</name>
</gene>
<accession>A0ABP7NDP4</accession>
<organism evidence="1 2">
    <name type="scientific">Litoribacillus peritrichatus</name>
    <dbReference type="NCBI Taxonomy" id="718191"/>
    <lineage>
        <taxon>Bacteria</taxon>
        <taxon>Pseudomonadati</taxon>
        <taxon>Pseudomonadota</taxon>
        <taxon>Gammaproteobacteria</taxon>
        <taxon>Oceanospirillales</taxon>
        <taxon>Oceanospirillaceae</taxon>
        <taxon>Litoribacillus</taxon>
    </lineage>
</organism>
<evidence type="ECO:0000313" key="2">
    <source>
        <dbReference type="Proteomes" id="UP001501565"/>
    </source>
</evidence>
<evidence type="ECO:0000313" key="1">
    <source>
        <dbReference type="EMBL" id="GAA3943895.1"/>
    </source>
</evidence>